<dbReference type="AlphaFoldDB" id="A0AAD9PC56"/>
<protein>
    <submittedName>
        <fullName evidence="3">Uncharacterized protein</fullName>
    </submittedName>
</protein>
<reference evidence="3" key="1">
    <citation type="journal article" date="2023" name="Mol. Biol. Evol.">
        <title>Third-Generation Sequencing Reveals the Adaptive Role of the Epigenome in Three Deep-Sea Polychaetes.</title>
        <authorList>
            <person name="Perez M."/>
            <person name="Aroh O."/>
            <person name="Sun Y."/>
            <person name="Lan Y."/>
            <person name="Juniper S.K."/>
            <person name="Young C.R."/>
            <person name="Angers B."/>
            <person name="Qian P.Y."/>
        </authorList>
    </citation>
    <scope>NUCLEOTIDE SEQUENCE</scope>
    <source>
        <strain evidence="3">R07B-5</strain>
    </source>
</reference>
<accession>A0AAD9PC56</accession>
<evidence type="ECO:0000313" key="2">
    <source>
        <dbReference type="EMBL" id="KAK2138540.1"/>
    </source>
</evidence>
<evidence type="ECO:0000256" key="1">
    <source>
        <dbReference type="SAM" id="MobiDB-lite"/>
    </source>
</evidence>
<keyword evidence="4" id="KW-1185">Reference proteome</keyword>
<sequence>MLCLSPTSPASDFPLGVLQSSPVRLKGDTDRDVAGKPSVCVSVCLAAGVSSPGNRSVRSTQGDSDRLPDGKPSSSVVIPIVSSELSHRVYHPLVFVSCTFHVSTSRSLPAIASPIPSGWVYVCTVKL</sequence>
<dbReference type="EMBL" id="JAODUO010000038">
    <property type="protein sequence ID" value="KAK2192104.1"/>
    <property type="molecule type" value="Genomic_DNA"/>
</dbReference>
<organism evidence="3 4">
    <name type="scientific">Ridgeia piscesae</name>
    <name type="common">Tubeworm</name>
    <dbReference type="NCBI Taxonomy" id="27915"/>
    <lineage>
        <taxon>Eukaryota</taxon>
        <taxon>Metazoa</taxon>
        <taxon>Spiralia</taxon>
        <taxon>Lophotrochozoa</taxon>
        <taxon>Annelida</taxon>
        <taxon>Polychaeta</taxon>
        <taxon>Sedentaria</taxon>
        <taxon>Canalipalpata</taxon>
        <taxon>Sabellida</taxon>
        <taxon>Siboglinidae</taxon>
        <taxon>Ridgeia</taxon>
    </lineage>
</organism>
<feature type="compositionally biased region" description="Polar residues" evidence="1">
    <location>
        <begin position="51"/>
        <end position="62"/>
    </location>
</feature>
<gene>
    <name evidence="3" type="ORF">NP493_38g02026</name>
    <name evidence="2" type="ORF">NP493_7537g00000</name>
</gene>
<evidence type="ECO:0000313" key="4">
    <source>
        <dbReference type="Proteomes" id="UP001209878"/>
    </source>
</evidence>
<evidence type="ECO:0000313" key="3">
    <source>
        <dbReference type="EMBL" id="KAK2192104.1"/>
    </source>
</evidence>
<comment type="caution">
    <text evidence="3">The sequence shown here is derived from an EMBL/GenBank/DDBJ whole genome shotgun (WGS) entry which is preliminary data.</text>
</comment>
<dbReference type="Proteomes" id="UP001209878">
    <property type="component" value="Unassembled WGS sequence"/>
</dbReference>
<feature type="region of interest" description="Disordered" evidence="1">
    <location>
        <begin position="49"/>
        <end position="74"/>
    </location>
</feature>
<name>A0AAD9PC56_RIDPI</name>
<proteinExistence type="predicted"/>
<dbReference type="EMBL" id="JAODUO010007525">
    <property type="protein sequence ID" value="KAK2138540.1"/>
    <property type="molecule type" value="Genomic_DNA"/>
</dbReference>